<organism evidence="1 2">
    <name type="scientific">Portunus trituberculatus</name>
    <name type="common">Swimming crab</name>
    <name type="synonym">Neptunus trituberculatus</name>
    <dbReference type="NCBI Taxonomy" id="210409"/>
    <lineage>
        <taxon>Eukaryota</taxon>
        <taxon>Metazoa</taxon>
        <taxon>Ecdysozoa</taxon>
        <taxon>Arthropoda</taxon>
        <taxon>Crustacea</taxon>
        <taxon>Multicrustacea</taxon>
        <taxon>Malacostraca</taxon>
        <taxon>Eumalacostraca</taxon>
        <taxon>Eucarida</taxon>
        <taxon>Decapoda</taxon>
        <taxon>Pleocyemata</taxon>
        <taxon>Brachyura</taxon>
        <taxon>Eubrachyura</taxon>
        <taxon>Portunoidea</taxon>
        <taxon>Portunidae</taxon>
        <taxon>Portuninae</taxon>
        <taxon>Portunus</taxon>
    </lineage>
</organism>
<evidence type="ECO:0000313" key="2">
    <source>
        <dbReference type="Proteomes" id="UP000324222"/>
    </source>
</evidence>
<sequence>MEQDNTINTWSCFLPPPKPPNTAIHIFPPPPPPTPGTFVFFHFSFTSNWITNVTFSVNTLCDYRNTNMARCALPGPMGVI</sequence>
<protein>
    <submittedName>
        <fullName evidence="1">Uncharacterized protein</fullName>
    </submittedName>
</protein>
<keyword evidence="2" id="KW-1185">Reference proteome</keyword>
<name>A0A5B7IUX7_PORTR</name>
<dbReference type="EMBL" id="VSRR010068563">
    <property type="protein sequence ID" value="MPC85476.1"/>
    <property type="molecule type" value="Genomic_DNA"/>
</dbReference>
<reference evidence="1 2" key="1">
    <citation type="submission" date="2019-05" db="EMBL/GenBank/DDBJ databases">
        <title>Another draft genome of Portunus trituberculatus and its Hox gene families provides insights of decapod evolution.</title>
        <authorList>
            <person name="Jeong J.-H."/>
            <person name="Song I."/>
            <person name="Kim S."/>
            <person name="Choi T."/>
            <person name="Kim D."/>
            <person name="Ryu S."/>
            <person name="Kim W."/>
        </authorList>
    </citation>
    <scope>NUCLEOTIDE SEQUENCE [LARGE SCALE GENOMIC DNA]</scope>
    <source>
        <tissue evidence="1">Muscle</tissue>
    </source>
</reference>
<gene>
    <name evidence="1" type="ORF">E2C01_080254</name>
</gene>
<proteinExistence type="predicted"/>
<dbReference type="AlphaFoldDB" id="A0A5B7IUX7"/>
<dbReference type="Proteomes" id="UP000324222">
    <property type="component" value="Unassembled WGS sequence"/>
</dbReference>
<comment type="caution">
    <text evidence="1">The sequence shown here is derived from an EMBL/GenBank/DDBJ whole genome shotgun (WGS) entry which is preliminary data.</text>
</comment>
<evidence type="ECO:0000313" key="1">
    <source>
        <dbReference type="EMBL" id="MPC85476.1"/>
    </source>
</evidence>
<accession>A0A5B7IUX7</accession>